<feature type="chain" id="PRO_5047501531" evidence="2">
    <location>
        <begin position="27"/>
        <end position="217"/>
    </location>
</feature>
<accession>A0ABW2Q847</accession>
<dbReference type="Proteomes" id="UP001596455">
    <property type="component" value="Unassembled WGS sequence"/>
</dbReference>
<protein>
    <submittedName>
        <fullName evidence="3">Uncharacterized protein</fullName>
    </submittedName>
</protein>
<evidence type="ECO:0000256" key="1">
    <source>
        <dbReference type="SAM" id="MobiDB-lite"/>
    </source>
</evidence>
<keyword evidence="2" id="KW-0732">Signal</keyword>
<gene>
    <name evidence="3" type="ORF">ACFQQL_05840</name>
</gene>
<evidence type="ECO:0000313" key="3">
    <source>
        <dbReference type="EMBL" id="MFC7404623.1"/>
    </source>
</evidence>
<comment type="caution">
    <text evidence="3">The sequence shown here is derived from an EMBL/GenBank/DDBJ whole genome shotgun (WGS) entry which is preliminary data.</text>
</comment>
<name>A0ABW2Q847_9MICO</name>
<organism evidence="3 4">
    <name type="scientific">Georgenia alba</name>
    <dbReference type="NCBI Taxonomy" id="2233858"/>
    <lineage>
        <taxon>Bacteria</taxon>
        <taxon>Bacillati</taxon>
        <taxon>Actinomycetota</taxon>
        <taxon>Actinomycetes</taxon>
        <taxon>Micrococcales</taxon>
        <taxon>Bogoriellaceae</taxon>
        <taxon>Georgenia</taxon>
    </lineage>
</organism>
<feature type="signal peptide" evidence="2">
    <location>
        <begin position="1"/>
        <end position="26"/>
    </location>
</feature>
<dbReference type="RefSeq" id="WP_382392195.1">
    <property type="nucleotide sequence ID" value="NZ_JBHTCQ010000001.1"/>
</dbReference>
<feature type="region of interest" description="Disordered" evidence="1">
    <location>
        <begin position="52"/>
        <end position="80"/>
    </location>
</feature>
<sequence length="217" mass="22480">MSRTGRHAVSAAAAAVLVLLPSSAVADGGHGHGPGHGDGHCHDFDARGYGHGHGPGHGHGDDCDDDDGDGGYADPGQVSLSEFHPRAGETFQVYVETSVADEVTIEIASHNPTIPDESIEIAGAASATAPVEDGVATFDVTIDEPSRYSVEATSSEDGSFIGAASFTVIGDGHGGDDGDHHGPPDHGDGGPGWWHKWWSLASFWFSGWGGHWFSGWF</sequence>
<dbReference type="EMBL" id="JBHTCQ010000001">
    <property type="protein sequence ID" value="MFC7404623.1"/>
    <property type="molecule type" value="Genomic_DNA"/>
</dbReference>
<reference evidence="4" key="1">
    <citation type="journal article" date="2019" name="Int. J. Syst. Evol. Microbiol.">
        <title>The Global Catalogue of Microorganisms (GCM) 10K type strain sequencing project: providing services to taxonomists for standard genome sequencing and annotation.</title>
        <authorList>
            <consortium name="The Broad Institute Genomics Platform"/>
            <consortium name="The Broad Institute Genome Sequencing Center for Infectious Disease"/>
            <person name="Wu L."/>
            <person name="Ma J."/>
        </authorList>
    </citation>
    <scope>NUCLEOTIDE SEQUENCE [LARGE SCALE GENOMIC DNA]</scope>
    <source>
        <strain evidence="4">JCM 1490</strain>
    </source>
</reference>
<proteinExistence type="predicted"/>
<keyword evidence="4" id="KW-1185">Reference proteome</keyword>
<evidence type="ECO:0000256" key="2">
    <source>
        <dbReference type="SAM" id="SignalP"/>
    </source>
</evidence>
<evidence type="ECO:0000313" key="4">
    <source>
        <dbReference type="Proteomes" id="UP001596455"/>
    </source>
</evidence>